<accession>A0A0A1ZZV6</accession>
<proteinExistence type="predicted"/>
<dbReference type="RefSeq" id="WP_193741695.1">
    <property type="nucleotide sequence ID" value="NZ_JNAJ01000001.1"/>
</dbReference>
<reference evidence="2" key="1">
    <citation type="journal article" date="2014" name="Sci. Data">
        <title>Genomes of diverse isolates of the marine cyanobacterium Prochlorococcus.</title>
        <authorList>
            <person name="Biller S."/>
            <person name="Berube P."/>
            <person name="Thompson J."/>
            <person name="Kelly L."/>
            <person name="Roggensack S."/>
            <person name="Awad L."/>
            <person name="Roache-Johnson K."/>
            <person name="Ding H."/>
            <person name="Giovannoni S.J."/>
            <person name="Moore L.R."/>
            <person name="Chisholm S.W."/>
        </authorList>
    </citation>
    <scope>NUCLEOTIDE SEQUENCE [LARGE SCALE GENOMIC DNA]</scope>
</reference>
<gene>
    <name evidence="1" type="ORF">EU93_0008</name>
</gene>
<evidence type="ECO:0000313" key="1">
    <source>
        <dbReference type="EMBL" id="KGF93814.1"/>
    </source>
</evidence>
<dbReference type="Proteomes" id="UP000030491">
    <property type="component" value="Unassembled WGS sequence"/>
</dbReference>
<dbReference type="AlphaFoldDB" id="A0A0A1ZZV6"/>
<comment type="caution">
    <text evidence="1">The sequence shown here is derived from an EMBL/GenBank/DDBJ whole genome shotgun (WGS) entry which is preliminary data.</text>
</comment>
<sequence length="56" mass="6861">MPFTDQEYFEVIEKNETVKEAYENIKQICIDLQKQTNCPEEDLKDFLEFISRKWNK</sequence>
<organism evidence="1 2">
    <name type="scientific">Prochlorococcus marinus str. MIT 9116</name>
    <dbReference type="NCBI Taxonomy" id="167544"/>
    <lineage>
        <taxon>Bacteria</taxon>
        <taxon>Bacillati</taxon>
        <taxon>Cyanobacteriota</taxon>
        <taxon>Cyanophyceae</taxon>
        <taxon>Synechococcales</taxon>
        <taxon>Prochlorococcaceae</taxon>
        <taxon>Prochlorococcus</taxon>
    </lineage>
</organism>
<dbReference type="EMBL" id="JNAJ01000001">
    <property type="protein sequence ID" value="KGF93814.1"/>
    <property type="molecule type" value="Genomic_DNA"/>
</dbReference>
<protein>
    <submittedName>
        <fullName evidence="1">Uncharacterized protein</fullName>
    </submittedName>
</protein>
<evidence type="ECO:0000313" key="2">
    <source>
        <dbReference type="Proteomes" id="UP000030491"/>
    </source>
</evidence>
<name>A0A0A1ZZV6_PROMR</name>